<proteinExistence type="predicted"/>
<feature type="domain" description="LTD" evidence="1">
    <location>
        <begin position="7"/>
        <end position="153"/>
    </location>
</feature>
<dbReference type="SUPFAM" id="SSF74853">
    <property type="entry name" value="Lamin A/C globular tail domain"/>
    <property type="match status" value="2"/>
</dbReference>
<dbReference type="EMBL" id="AP026866">
    <property type="protein sequence ID" value="BDS05845.1"/>
    <property type="molecule type" value="Genomic_DNA"/>
</dbReference>
<dbReference type="AlphaFoldDB" id="A0AAT9FIK9"/>
<feature type="domain" description="LTD" evidence="1">
    <location>
        <begin position="813"/>
        <end position="937"/>
    </location>
</feature>
<gene>
    <name evidence="2" type="ORF">NT6N_08850</name>
</gene>
<dbReference type="InterPro" id="IPR036415">
    <property type="entry name" value="Lamin_tail_dom_sf"/>
</dbReference>
<dbReference type="NCBIfam" id="NF041940">
    <property type="entry name" value="choice_anch_X"/>
    <property type="match status" value="1"/>
</dbReference>
<sequence>MMWVCVPPLTAAPVISEFLASNDSELADEDGEFSDWIEIHNPDAVAVNMSGWHLTDNAGNLDKWTFPNVTIPAGGYLVVFASDKDRTVPGNELHTNFKLSAEGEYLALVMPNGSTKTTEFNPFPAQYTDVSYGTNGTTVLVAENAALKYVLNTPSNDGTGKNWTEHDFNDNTWNGGSAGIGYDNGSDYDSVIQTQVPSGTTETWIRFSFQVTDPTELSGLLLSLRYDDGFQAYINGTSVASANISGGTSPSESNDFVDFDLSSYQSALRTGENVLAIRLVNSSSSSSDLLLIPRLMATVVSSSESFTFLTDPTPGFSNQSGVLNPGPIVSDVQHTPDLPQDNESLLITALVQPRGAAVASVSLKYRVNYAGEITMAMNDNGTGGDVSAGDGIFSAVIPASVAGPGQMVRWKILATDSDSLESTLPLITDTTGNSQSPQYYGTMIAQPSVEQGIPVMHWFTQDASNARNRTGSRASVFYLGKFYDNIYVRQRGGYTNTNSQKFDFNKGHPFYANDQMPAVGEVNMNSNGADSSYVRQPMGFNFHQAAGNPGSIAYPVQMRLNGSQDRVGILIEQVDEDYLIRNGHDNTPGDLYKLVQRSNLNPVFDDTSTGVEKKTGDLNDFSSLQDLVDDLKLGSSTVRVNRFYDNMDVQEFTNYMAIRALQQQADDVRKNFYVYQDTHGDERWRIFPWDLDYTWDIAGGHGEERADHPFFGIEAFPSDDGNHQWNRLYDVAFEDVTMQRLMLRRLRTLMDDYLKPTPSGGWFEAKVDEVFDSMAGLPGPNSGNRNSLRNTEIPERRNELYNIYTTSIPGMATVIPAAQPSNPVILIDQVDFNPASGDQDEEYIRISNSENTEIDISGWSLSSAVTFTFPAGTVIPRNGEIFVSPDLKKFASRSTSPKALERRLVSGPYQGHLSSLGETIVLTDASANVVQSYSYEGDPSPAQEFLVISQMNYAPQMNPDAEYIEIMNISFTETVSLAGVKFVNGVDFDFTSSSVTSLAPGEVVLVVKNQSAFTSVFGNSVTARIAGEFSGGTSLNNAGETIKLDDAAGATIHDFTYDDVAPWPVASGRALVLINPTIRPDHDEPSNWMLSSDEEGSPAGAVSGFTGWLADRGETDPLSDNDHDGWSELLTYALGRDLAGEDFVHHGSVQTLNVNGIDGDYLTLTSTIRDTNSAEVIPQVSDSLSNWTDATEGMDVIRVSDVANGDGTRTVTYRSIAPIVPGNQQFMRLKVSQ</sequence>
<dbReference type="Pfam" id="PF00932">
    <property type="entry name" value="LTD"/>
    <property type="match status" value="3"/>
</dbReference>
<evidence type="ECO:0000259" key="1">
    <source>
        <dbReference type="PROSITE" id="PS51841"/>
    </source>
</evidence>
<dbReference type="InterPro" id="IPR001322">
    <property type="entry name" value="Lamin_tail_dom"/>
</dbReference>
<dbReference type="Gene3D" id="2.60.40.1260">
    <property type="entry name" value="Lamin Tail domain"/>
    <property type="match status" value="2"/>
</dbReference>
<dbReference type="KEGG" id="osu:NT6N_08850"/>
<dbReference type="PANTHER" id="PTHR40050:SF1">
    <property type="entry name" value="INNER SPORE COAT PROTEIN H"/>
    <property type="match status" value="1"/>
</dbReference>
<reference evidence="2" key="1">
    <citation type="submission" date="2024-07" db="EMBL/GenBank/DDBJ databases">
        <title>Complete genome sequence of Verrucomicrobiaceae bacterium NT6N.</title>
        <authorList>
            <person name="Huang C."/>
            <person name="Takami H."/>
            <person name="Hamasaki K."/>
        </authorList>
    </citation>
    <scope>NUCLEOTIDE SEQUENCE</scope>
    <source>
        <strain evidence="2">NT6N</strain>
    </source>
</reference>
<organism evidence="2">
    <name type="scientific">Oceaniferula spumae</name>
    <dbReference type="NCBI Taxonomy" id="2979115"/>
    <lineage>
        <taxon>Bacteria</taxon>
        <taxon>Pseudomonadati</taxon>
        <taxon>Verrucomicrobiota</taxon>
        <taxon>Verrucomicrobiia</taxon>
        <taxon>Verrucomicrobiales</taxon>
        <taxon>Verrucomicrobiaceae</taxon>
        <taxon>Oceaniferula</taxon>
    </lineage>
</organism>
<protein>
    <recommendedName>
        <fullName evidence="1">LTD domain-containing protein</fullName>
    </recommendedName>
</protein>
<dbReference type="PANTHER" id="PTHR40050">
    <property type="entry name" value="INNER SPORE COAT PROTEIN H"/>
    <property type="match status" value="1"/>
</dbReference>
<dbReference type="PROSITE" id="PS51841">
    <property type="entry name" value="LTD"/>
    <property type="match status" value="2"/>
</dbReference>
<dbReference type="Gene3D" id="2.60.120.260">
    <property type="entry name" value="Galactose-binding domain-like"/>
    <property type="match status" value="1"/>
</dbReference>
<dbReference type="Pfam" id="PF08757">
    <property type="entry name" value="CotH"/>
    <property type="match status" value="1"/>
</dbReference>
<accession>A0AAT9FIK9</accession>
<name>A0AAT9FIK9_9BACT</name>
<evidence type="ECO:0000313" key="2">
    <source>
        <dbReference type="EMBL" id="BDS05845.1"/>
    </source>
</evidence>
<dbReference type="InterPro" id="IPR014867">
    <property type="entry name" value="Spore_coat_CotH_CotH2/3/7"/>
</dbReference>